<dbReference type="Proteomes" id="UP001238334">
    <property type="component" value="Chromosome"/>
</dbReference>
<reference evidence="1 2" key="1">
    <citation type="submission" date="2023-06" db="EMBL/GenBank/DDBJ databases">
        <title>Parasedimentitalea psychrophila sp. nov., a psychrophilic bacterium isolated from deep-sea sediment.</title>
        <authorList>
            <person name="Li A."/>
        </authorList>
    </citation>
    <scope>NUCLEOTIDE SEQUENCE [LARGE SCALE GENOMIC DNA]</scope>
    <source>
        <strain evidence="1 2">QS115</strain>
    </source>
</reference>
<dbReference type="KEGG" id="ppso:QPJ95_22175"/>
<dbReference type="AlphaFoldDB" id="A0A9Y2L0J1"/>
<dbReference type="RefSeq" id="WP_270920105.1">
    <property type="nucleotide sequence ID" value="NZ_CP127247.1"/>
</dbReference>
<name>A0A9Y2L0J1_9RHOB</name>
<evidence type="ECO:0000313" key="1">
    <source>
        <dbReference type="EMBL" id="WIY25162.1"/>
    </source>
</evidence>
<gene>
    <name evidence="1" type="ORF">QPJ95_22175</name>
</gene>
<dbReference type="EMBL" id="CP127247">
    <property type="protein sequence ID" value="WIY25162.1"/>
    <property type="molecule type" value="Genomic_DNA"/>
</dbReference>
<protein>
    <submittedName>
        <fullName evidence="1">Transposase</fullName>
    </submittedName>
</protein>
<organism evidence="1 2">
    <name type="scientific">Parasedimentitalea psychrophila</name>
    <dbReference type="NCBI Taxonomy" id="2997337"/>
    <lineage>
        <taxon>Bacteria</taxon>
        <taxon>Pseudomonadati</taxon>
        <taxon>Pseudomonadota</taxon>
        <taxon>Alphaproteobacteria</taxon>
        <taxon>Rhodobacterales</taxon>
        <taxon>Paracoccaceae</taxon>
        <taxon>Parasedimentitalea</taxon>
    </lineage>
</organism>
<proteinExistence type="predicted"/>
<evidence type="ECO:0000313" key="2">
    <source>
        <dbReference type="Proteomes" id="UP001238334"/>
    </source>
</evidence>
<accession>A0A9Y2L0J1</accession>
<sequence length="32" mass="3478">MLHIWGSALTHPPHIHMIGPGQWIQAVSTCSA</sequence>
<keyword evidence="2" id="KW-1185">Reference proteome</keyword>